<evidence type="ECO:0000256" key="1">
    <source>
        <dbReference type="SAM" id="SignalP"/>
    </source>
</evidence>
<name>A0ABY5PJB5_9ACTN</name>
<dbReference type="EMBL" id="CP088295">
    <property type="protein sequence ID" value="UUY04505.1"/>
    <property type="molecule type" value="Genomic_DNA"/>
</dbReference>
<dbReference type="PANTHER" id="PTHR30290:SF34">
    <property type="entry name" value="ABC TRANSPORTER, PERIPLASMIC OLIGO-PEPTIDE BINDING PROTEIN, PUTATIVE-RELATED"/>
    <property type="match status" value="1"/>
</dbReference>
<dbReference type="PANTHER" id="PTHR30290">
    <property type="entry name" value="PERIPLASMIC BINDING COMPONENT OF ABC TRANSPORTER"/>
    <property type="match status" value="1"/>
</dbReference>
<protein>
    <submittedName>
        <fullName evidence="3">ABC transporter substrate-binding protein</fullName>
    </submittedName>
</protein>
<dbReference type="Pfam" id="PF00496">
    <property type="entry name" value="SBP_bac_5"/>
    <property type="match status" value="1"/>
</dbReference>
<evidence type="ECO:0000313" key="4">
    <source>
        <dbReference type="Proteomes" id="UP001058860"/>
    </source>
</evidence>
<dbReference type="PIRSF" id="PIRSF002741">
    <property type="entry name" value="MppA"/>
    <property type="match status" value="1"/>
</dbReference>
<feature type="domain" description="Solute-binding protein family 5" evidence="2">
    <location>
        <begin position="83"/>
        <end position="439"/>
    </location>
</feature>
<evidence type="ECO:0000259" key="2">
    <source>
        <dbReference type="Pfam" id="PF00496"/>
    </source>
</evidence>
<dbReference type="InterPro" id="IPR039424">
    <property type="entry name" value="SBP_5"/>
</dbReference>
<dbReference type="RefSeq" id="WP_353864987.1">
    <property type="nucleotide sequence ID" value="NZ_CP088295.1"/>
</dbReference>
<gene>
    <name evidence="3" type="ORF">LRS13_02925</name>
</gene>
<dbReference type="SUPFAM" id="SSF53850">
    <property type="entry name" value="Periplasmic binding protein-like II"/>
    <property type="match status" value="1"/>
</dbReference>
<accession>A0ABY5PJB5</accession>
<dbReference type="Proteomes" id="UP001058860">
    <property type="component" value="Chromosome"/>
</dbReference>
<sequence>MTRRTTTLLAVLAAGALAVTGCGSAEKKDSASTSSGDSNTLRIPYLADMSVPDPDVFYDIEGNGVILSQYEGLLKYKAGTLDIEPNLATKYEVSDDGLTYTFTLRDDVTFHSGPKMTCDSVKAAFERRVDVDQAPAWMLADVKSMTCENDTTFVIKLKNKVTPFLHYMASSWGPKVIGPEAIETNAGDDYGQTFLETKGDGTGPYKLTSFKRGSAYTLTKNDEYWGTPANFQEVILSITPDMGTQRLKLEKGDLDVILHGFPASELESLPDSVTVEKQDSLLRLILYVNSNKAPFNDPEVRAGLQSTIDTNQLVEQGYSDTAEKSTGIYPPGLLPGEPKLPYTPDPAKAKAAADKAKTKKLTLAYSADESGVQRRVGELLQAQLKTAGYDVTIKEVQLPTVYGWAENLEEAPDLAIMTNTPDGAHPDLWASIMFSSTGGLNFLGAKNEKVDANLGKAISLPPEEADPLYKEIAQEVIDDNKFFLLGDVKNVFVMQDSLTGLSNTPAYPWLVDFAALKRGN</sequence>
<dbReference type="Gene3D" id="3.90.76.10">
    <property type="entry name" value="Dipeptide-binding Protein, Domain 1"/>
    <property type="match status" value="1"/>
</dbReference>
<dbReference type="PROSITE" id="PS51257">
    <property type="entry name" value="PROKAR_LIPOPROTEIN"/>
    <property type="match status" value="1"/>
</dbReference>
<feature type="chain" id="PRO_5046800684" evidence="1">
    <location>
        <begin position="25"/>
        <end position="520"/>
    </location>
</feature>
<keyword evidence="4" id="KW-1185">Reference proteome</keyword>
<dbReference type="Gene3D" id="3.10.105.10">
    <property type="entry name" value="Dipeptide-binding Protein, Domain 3"/>
    <property type="match status" value="1"/>
</dbReference>
<reference evidence="4" key="1">
    <citation type="submission" date="2021-11" db="EMBL/GenBank/DDBJ databases">
        <title>Cultivation dependent microbiological survey of springs from the worlds oldest radium mine currently devoted to the extraction of radon-saturated water.</title>
        <authorList>
            <person name="Kapinusova G."/>
            <person name="Smrhova T."/>
            <person name="Strejcek M."/>
            <person name="Suman J."/>
            <person name="Jani K."/>
            <person name="Pajer P."/>
            <person name="Uhlik O."/>
        </authorList>
    </citation>
    <scope>NUCLEOTIDE SEQUENCE [LARGE SCALE GENOMIC DNA]</scope>
    <source>
        <strain evidence="4">J379</strain>
    </source>
</reference>
<dbReference type="Gene3D" id="3.40.190.10">
    <property type="entry name" value="Periplasmic binding protein-like II"/>
    <property type="match status" value="1"/>
</dbReference>
<dbReference type="InterPro" id="IPR000914">
    <property type="entry name" value="SBP_5_dom"/>
</dbReference>
<organism evidence="3 4">
    <name type="scientific">Svornostia abyssi</name>
    <dbReference type="NCBI Taxonomy" id="2898438"/>
    <lineage>
        <taxon>Bacteria</taxon>
        <taxon>Bacillati</taxon>
        <taxon>Actinomycetota</taxon>
        <taxon>Thermoleophilia</taxon>
        <taxon>Solirubrobacterales</taxon>
        <taxon>Baekduiaceae</taxon>
        <taxon>Svornostia</taxon>
    </lineage>
</organism>
<feature type="signal peptide" evidence="1">
    <location>
        <begin position="1"/>
        <end position="24"/>
    </location>
</feature>
<evidence type="ECO:0000313" key="3">
    <source>
        <dbReference type="EMBL" id="UUY04505.1"/>
    </source>
</evidence>
<proteinExistence type="predicted"/>
<keyword evidence="1" id="KW-0732">Signal</keyword>
<dbReference type="InterPro" id="IPR030678">
    <property type="entry name" value="Peptide/Ni-bd"/>
</dbReference>